<keyword evidence="1" id="KW-0472">Membrane</keyword>
<feature type="transmembrane region" description="Helical" evidence="1">
    <location>
        <begin position="450"/>
        <end position="473"/>
    </location>
</feature>
<feature type="transmembrane region" description="Helical" evidence="1">
    <location>
        <begin position="360"/>
        <end position="381"/>
    </location>
</feature>
<keyword evidence="1" id="KW-0812">Transmembrane</keyword>
<evidence type="ECO:0000313" key="3">
    <source>
        <dbReference type="EMBL" id="MCC3803805.1"/>
    </source>
</evidence>
<gene>
    <name evidence="3" type="ORF">IB292_02025</name>
</gene>
<evidence type="ECO:0000259" key="2">
    <source>
        <dbReference type="Pfam" id="PF07916"/>
    </source>
</evidence>
<feature type="transmembrane region" description="Helical" evidence="1">
    <location>
        <begin position="57"/>
        <end position="74"/>
    </location>
</feature>
<dbReference type="Proteomes" id="UP000726777">
    <property type="component" value="Unassembled WGS sequence"/>
</dbReference>
<feature type="transmembrane region" description="Helical" evidence="1">
    <location>
        <begin position="29"/>
        <end position="50"/>
    </location>
</feature>
<dbReference type="EMBL" id="JACVHL010000002">
    <property type="protein sequence ID" value="MCC3803805.1"/>
    <property type="molecule type" value="Genomic_DNA"/>
</dbReference>
<feature type="domain" description="TraG N-terminal Proteobacteria" evidence="2">
    <location>
        <begin position="4"/>
        <end position="485"/>
    </location>
</feature>
<keyword evidence="1" id="KW-1133">Transmembrane helix</keyword>
<dbReference type="AlphaFoldDB" id="A0A9Q3YKA2"/>
<accession>A0A9Q3YKA2</accession>
<evidence type="ECO:0000313" key="4">
    <source>
        <dbReference type="Proteomes" id="UP000726777"/>
    </source>
</evidence>
<protein>
    <submittedName>
        <fullName evidence="3">Conjugal transfer protein TraG N-terminal domain-containing protein</fullName>
    </submittedName>
</protein>
<proteinExistence type="predicted"/>
<organism evidence="3 4">
    <name type="scientific">Vibrio parahaemolyticus</name>
    <dbReference type="NCBI Taxonomy" id="670"/>
    <lineage>
        <taxon>Bacteria</taxon>
        <taxon>Pseudomonadati</taxon>
        <taxon>Pseudomonadota</taxon>
        <taxon>Gammaproteobacteria</taxon>
        <taxon>Vibrionales</taxon>
        <taxon>Vibrionaceae</taxon>
        <taxon>Vibrio</taxon>
    </lineage>
</organism>
<dbReference type="InterPro" id="IPR012931">
    <property type="entry name" value="TraG_N_Proteobacteria"/>
</dbReference>
<dbReference type="RefSeq" id="WP_228085480.1">
    <property type="nucleotide sequence ID" value="NZ_JACVHL010000002.1"/>
</dbReference>
<comment type="caution">
    <text evidence="3">The sequence shown here is derived from an EMBL/GenBank/DDBJ whole genome shotgun (WGS) entry which is preliminary data.</text>
</comment>
<sequence>MALEIYTNGDMAFMETILTGMGHVYNDGFLGQIFAMALLANALVSLLKFVNDSRSGFLTSFWQAIILYLVMFSATTKITLTKIGEGTRPIAGDFPVGVVAPAYFISMIGSKIAERFRDNIVVIDAGWGNTSNTAILEYGLSPLEALMKIRSENFAGAFEKSDLLSDIANPDGGSSGLGRAIGTYYSYCVEKAVKLSQLDPTGIPYLRRISGAKVNSDYWRSLLIDEPWPLTYDLDGQIKSGTCTTAHEDIGLALKKRAEELAQAKIFDFSHDRSDLTAAEEFSRMKDFYQKIDPNTGADAISKLSTNMYTALMAEGACKDSVLMGPEFVQACTAQWDAIQNRRVQEASKADSFLEMLSPMVTFIEGFVYVISPFMILLVLFTGSSGLKMMGKYLTALLWVTLIPICQVAVDVYLNTYFNRFLYSLNQDGAGTSLVSIQAQESVWTELESFVAFAGTAQAMVPALAMFIIFAGVHTLQGMGAGMASGAAIDGSKLHSNKAVSIKNGSYGYGQTNVVEARNEYGTQVGGELIRAHKSNVDASASDFGLQVSSKDAWTQKVSASESYTTSLQASTGTQAAKSFGETFGKTDQYVLSEGMAAGASKSASKTLSFADQLQKDYGFSQQTAERLSQTIQGSMSAGISTPQALSKVFKAGAEVGMSGQDVDAFDRASSMTEKHAETAAAINKLDKMIDSKYAAQNQNSDTASLSENYTDNDMKYFAASSAYGAQVAKQEAIEKAAASAVDMKASLGKYIADAGVTQSSMRGVLNNAGFDEFRSNSLEAVTGKSLSDLRSMSDKELNNTLSTLTNDKKFGEQAKSDLDLLGISKNSEGNWSIKSDKEFEANVAGFNDVKEYETRTHFNRDGGASERQELLQSAITGIEKVRSGISAQHSKETMQAASEVYSRMAKDTTGSMQGTDGNGVHGAMNSLSKQYSEEANSLIDVDTGYDKFLANAGLKEITETGAKVNAIQLDSDQQLRLMEENTAGATDNINSNGQRIVSNFNQAKGSFTSVIDSQIRGVSSIEGLDSMSKEDRIAAILGQINTEDKEFTAKSDANAESIDDFKSNVVQAVREGDSEGAMPDSDHQDKSADRLYGETIVDYKANEVLQAKEIAASLTQLESAKMEFNSIEAKEAFDELSADQVAKYNDYVTGKSDASLDEIVSMFKENSSDFVNNSDFASDVKNLRETFVHHKETENEILEEGGQKALNKAYLGAAHLETLINETDSQSVEKGVVDVSQLSAADEIELFGHKVKKALSF</sequence>
<dbReference type="Pfam" id="PF07916">
    <property type="entry name" value="TraG_N"/>
    <property type="match status" value="1"/>
</dbReference>
<evidence type="ECO:0000256" key="1">
    <source>
        <dbReference type="SAM" id="Phobius"/>
    </source>
</evidence>
<feature type="transmembrane region" description="Helical" evidence="1">
    <location>
        <begin position="393"/>
        <end position="414"/>
    </location>
</feature>
<name>A0A9Q3YKA2_VIBPH</name>
<reference evidence="3" key="1">
    <citation type="submission" date="2020-09" db="EMBL/GenBank/DDBJ databases">
        <title>Genome sequence of Vibrio parahaemolyticus isolates.</title>
        <authorList>
            <person name="Hammerl J.A."/>
            <person name="Strauch E."/>
        </authorList>
    </citation>
    <scope>NUCLEOTIDE SEQUENCE</scope>
    <source>
        <strain evidence="3">17-VB00146</strain>
    </source>
</reference>